<dbReference type="KEGG" id="uru:DSM104443_01154"/>
<evidence type="ECO:0000256" key="1">
    <source>
        <dbReference type="SAM" id="MobiDB-lite"/>
    </source>
</evidence>
<protein>
    <recommendedName>
        <fullName evidence="3">AsmA domain-containing protein</fullName>
    </recommendedName>
</protein>
<keyword evidence="2" id="KW-0812">Transmembrane</keyword>
<evidence type="ECO:0000259" key="3">
    <source>
        <dbReference type="Pfam" id="PF05170"/>
    </source>
</evidence>
<feature type="region of interest" description="Disordered" evidence="1">
    <location>
        <begin position="639"/>
        <end position="659"/>
    </location>
</feature>
<gene>
    <name evidence="4" type="ORF">DSM104443_01154</name>
</gene>
<dbReference type="InterPro" id="IPR007844">
    <property type="entry name" value="AsmA"/>
</dbReference>
<reference evidence="4 5" key="1">
    <citation type="submission" date="2020-04" db="EMBL/GenBank/DDBJ databases">
        <title>Usitatibacter rugosus gen. nov., sp. nov. and Usitatibacter palustris sp. nov., novel members of Usitatibacteraceae fam. nov. within the order Nitrosomonadales isolated from soil.</title>
        <authorList>
            <person name="Huber K.J."/>
            <person name="Neumann-Schaal M."/>
            <person name="Geppert A."/>
            <person name="Luckner M."/>
            <person name="Wanner G."/>
            <person name="Overmann J."/>
        </authorList>
    </citation>
    <scope>NUCLEOTIDE SEQUENCE [LARGE SCALE GENOMIC DNA]</scope>
    <source>
        <strain evidence="4 5">0125_3</strain>
    </source>
</reference>
<sequence length="659" mass="70867">MRSFFTLRRILIAAAIVILLPVVFVAGVVLFIESPSGSQFVASRWGAMIHREVELGDIDVDLGWPVGFNVTKLRISNPEWAERKDFINAETVYAQLEMPPLLHGYFEFPYIGARAAALGIERKGEQRTWRFGDGQRKPSRAHIGRVFMADGDVGYRYVDQKTALDFKVSGALGEKDDVNWTMKGTFKEQATTGEGRIAHLEPVFRKPIPLVGKARVGRTDMTVDGTIAPDLNHMDFKFTIAGQTLNDLDKIFGVNLPNTPPFKLAGHLDRAEERWVFEGFDGHVGDSDLQGTIKYTKGKPRPLLEANLTSKVLDLDDLGTVVGTPPKTGPGQTASPEQVAQAAEHRAVDRVLPRMSFQTTRWKDMDADVRLTAKQLRRPKQLAFEGFTTHLVLKDSVMKLDPFNFGFAGGKVASAINVDARKKPSQGSIDIDAQGLQLSKLFPTSETMKAALGTLYGHGKLAGQGESVGDLLATADGQLAVAVDGGRVSSLLVELLGLDFGEALVVLGTKNSQVGLRCAAGTFKIEDGRAEPENFVVDTTDTVVKVQGSVNLGTEKIDLLARPEPKDPSIFAMRSPIIVQGSFKHPKVSPKPGPLVARVVAAGALAAVAPPLAALAFVETGPGKDSDCGKVLADARAAGAVKKGPAEARAPDSVKKAPG</sequence>
<proteinExistence type="predicted"/>
<dbReference type="InterPro" id="IPR052894">
    <property type="entry name" value="AsmA-related"/>
</dbReference>
<evidence type="ECO:0000256" key="2">
    <source>
        <dbReference type="SAM" id="Phobius"/>
    </source>
</evidence>
<dbReference type="EMBL" id="CP053069">
    <property type="protein sequence ID" value="QJR10102.1"/>
    <property type="molecule type" value="Genomic_DNA"/>
</dbReference>
<dbReference type="RefSeq" id="WP_171090363.1">
    <property type="nucleotide sequence ID" value="NZ_CP053069.1"/>
</dbReference>
<keyword evidence="5" id="KW-1185">Reference proteome</keyword>
<dbReference type="Pfam" id="PF05170">
    <property type="entry name" value="AsmA"/>
    <property type="match status" value="1"/>
</dbReference>
<accession>A0A6M4GSM7</accession>
<keyword evidence="2" id="KW-0472">Membrane</keyword>
<feature type="domain" description="AsmA" evidence="3">
    <location>
        <begin position="244"/>
        <end position="533"/>
    </location>
</feature>
<evidence type="ECO:0000313" key="4">
    <source>
        <dbReference type="EMBL" id="QJR10102.1"/>
    </source>
</evidence>
<evidence type="ECO:0000313" key="5">
    <source>
        <dbReference type="Proteomes" id="UP000501534"/>
    </source>
</evidence>
<dbReference type="PANTHER" id="PTHR30441:SF9">
    <property type="entry name" value="ASMA FAMILY PROTEIN YHJG"/>
    <property type="match status" value="1"/>
</dbReference>
<dbReference type="Proteomes" id="UP000501534">
    <property type="component" value="Chromosome"/>
</dbReference>
<feature type="compositionally biased region" description="Basic and acidic residues" evidence="1">
    <location>
        <begin position="644"/>
        <end position="659"/>
    </location>
</feature>
<keyword evidence="2" id="KW-1133">Transmembrane helix</keyword>
<dbReference type="GO" id="GO:0005886">
    <property type="term" value="C:plasma membrane"/>
    <property type="evidence" value="ECO:0007669"/>
    <property type="project" value="TreeGrafter"/>
</dbReference>
<name>A0A6M4GSM7_9PROT</name>
<dbReference type="PANTHER" id="PTHR30441">
    <property type="entry name" value="DUF748 DOMAIN-CONTAINING PROTEIN"/>
    <property type="match status" value="1"/>
</dbReference>
<dbReference type="GO" id="GO:0090313">
    <property type="term" value="P:regulation of protein targeting to membrane"/>
    <property type="evidence" value="ECO:0007669"/>
    <property type="project" value="TreeGrafter"/>
</dbReference>
<organism evidence="4 5">
    <name type="scientific">Usitatibacter rugosus</name>
    <dbReference type="NCBI Taxonomy" id="2732067"/>
    <lineage>
        <taxon>Bacteria</taxon>
        <taxon>Pseudomonadati</taxon>
        <taxon>Pseudomonadota</taxon>
        <taxon>Betaproteobacteria</taxon>
        <taxon>Nitrosomonadales</taxon>
        <taxon>Usitatibacteraceae</taxon>
        <taxon>Usitatibacter</taxon>
    </lineage>
</organism>
<dbReference type="AlphaFoldDB" id="A0A6M4GSM7"/>
<feature type="transmembrane region" description="Helical" evidence="2">
    <location>
        <begin position="12"/>
        <end position="32"/>
    </location>
</feature>